<name>A0ABW1MHH8_9ACTN</name>
<comment type="caution">
    <text evidence="2">The sequence shown here is derived from an EMBL/GenBank/DDBJ whole genome shotgun (WGS) entry which is preliminary data.</text>
</comment>
<accession>A0ABW1MHH8</accession>
<evidence type="ECO:0000313" key="3">
    <source>
        <dbReference type="Proteomes" id="UP001596139"/>
    </source>
</evidence>
<protein>
    <submittedName>
        <fullName evidence="2">Uncharacterized protein</fullName>
    </submittedName>
</protein>
<dbReference type="RefSeq" id="WP_107053839.1">
    <property type="nucleotide sequence ID" value="NZ_JBHSPX010000004.1"/>
</dbReference>
<organism evidence="2 3">
    <name type="scientific">Streptomyces ochraceiscleroticus</name>
    <dbReference type="NCBI Taxonomy" id="47761"/>
    <lineage>
        <taxon>Bacteria</taxon>
        <taxon>Bacillati</taxon>
        <taxon>Actinomycetota</taxon>
        <taxon>Actinomycetes</taxon>
        <taxon>Kitasatosporales</taxon>
        <taxon>Streptomycetaceae</taxon>
        <taxon>Streptomyces</taxon>
    </lineage>
</organism>
<dbReference type="EMBL" id="JBHSPX010000004">
    <property type="protein sequence ID" value="MFC6063180.1"/>
    <property type="molecule type" value="Genomic_DNA"/>
</dbReference>
<feature type="region of interest" description="Disordered" evidence="1">
    <location>
        <begin position="301"/>
        <end position="326"/>
    </location>
</feature>
<evidence type="ECO:0000313" key="2">
    <source>
        <dbReference type="EMBL" id="MFC6063180.1"/>
    </source>
</evidence>
<evidence type="ECO:0000256" key="1">
    <source>
        <dbReference type="SAM" id="MobiDB-lite"/>
    </source>
</evidence>
<reference evidence="3" key="1">
    <citation type="journal article" date="2019" name="Int. J. Syst. Evol. Microbiol.">
        <title>The Global Catalogue of Microorganisms (GCM) 10K type strain sequencing project: providing services to taxonomists for standard genome sequencing and annotation.</title>
        <authorList>
            <consortium name="The Broad Institute Genomics Platform"/>
            <consortium name="The Broad Institute Genome Sequencing Center for Infectious Disease"/>
            <person name="Wu L."/>
            <person name="Ma J."/>
        </authorList>
    </citation>
    <scope>NUCLEOTIDE SEQUENCE [LARGE SCALE GENOMIC DNA]</scope>
    <source>
        <strain evidence="3">CGMCC 1.15180</strain>
    </source>
</reference>
<proteinExistence type="predicted"/>
<dbReference type="Proteomes" id="UP001596139">
    <property type="component" value="Unassembled WGS sequence"/>
</dbReference>
<gene>
    <name evidence="2" type="ORF">ACFP4F_11520</name>
</gene>
<sequence length="397" mass="43106">MLSGGAAGPEPAGFARARAVADAVLFEGYVLYPYRASAPKNRLRWQFGVLAPQGSDPSETSYSQSDSLVEVRPGAAVSLTVRLRFLQVRRRYARAPGDLPWDEGVVQEVQVSADLVPGARVTHPFDVPGGEGDGRRRWPLFGELRITAESEPGPYGLLRVRVRTENRTAGGSPDRTEMLCGALIGTHTLLAVTGGRFLSPVDPPEWAAGAVARCENAYTWPSLIDDSTLLCAPVILGDRPRIAPESPADFHDGTEIDELLTLRTMTLTEDEKREARATDPRAAAIVDHAERVTPDVLERLHGTVRPGPPAEADDRVPVPGGYAERGSRVRLRPGDRRADAQDMFLAGRTARVAVVLRDVDGSTHLAVTLDDDPGADLRAEVGRYHYFAPDEVELLCR</sequence>
<keyword evidence="3" id="KW-1185">Reference proteome</keyword>